<feature type="domain" description="Recombinase zinc beta ribbon" evidence="1">
    <location>
        <begin position="70"/>
        <end position="124"/>
    </location>
</feature>
<reference evidence="2 3" key="1">
    <citation type="submission" date="2023-09" db="EMBL/GenBank/DDBJ databases">
        <title>Thioclava shenzhenensis sp. nov., a multidrug resistant bacteria-antagonizing species isolated from coastal seawater.</title>
        <authorList>
            <person name="Long M."/>
        </authorList>
    </citation>
    <scope>NUCLEOTIDE SEQUENCE [LARGE SCALE GENOMIC DNA]</scope>
    <source>
        <strain evidence="2 3">FTW29</strain>
    </source>
</reference>
<evidence type="ECO:0000313" key="3">
    <source>
        <dbReference type="Proteomes" id="UP001623290"/>
    </source>
</evidence>
<accession>A0ABZ1E451</accession>
<protein>
    <submittedName>
        <fullName evidence="2">Recombinase zinc beta ribbon domain-containing protein</fullName>
    </submittedName>
</protein>
<keyword evidence="3" id="KW-1185">Reference proteome</keyword>
<organism evidence="2 3">
    <name type="scientific">Thioclava litoralis</name>
    <dbReference type="NCBI Taxonomy" id="3076557"/>
    <lineage>
        <taxon>Bacteria</taxon>
        <taxon>Pseudomonadati</taxon>
        <taxon>Pseudomonadota</taxon>
        <taxon>Alphaproteobacteria</taxon>
        <taxon>Rhodobacterales</taxon>
        <taxon>Paracoccaceae</taxon>
        <taxon>Thioclava</taxon>
    </lineage>
</organism>
<gene>
    <name evidence="2" type="ORF">RPE78_06385</name>
</gene>
<dbReference type="InterPro" id="IPR025827">
    <property type="entry name" value="Zn_ribbon_recom_dom"/>
</dbReference>
<name>A0ABZ1E451_9RHOB</name>
<proteinExistence type="predicted"/>
<sequence>MKDPASGKRQARLNPPEEWVIKEVEHLRIIEDDLWRRVKARQDTIREEMNHTAQDDTPLRRDFARQPKFLLSGLIKCGCCSGNYILINRTRYGCSVSLNKGLAVCDNRATIRREDLEARVLGGLKDRLMHPELIALFVEE</sequence>
<dbReference type="RefSeq" id="WP_406721540.1">
    <property type="nucleotide sequence ID" value="NZ_CP135443.1"/>
</dbReference>
<dbReference type="EMBL" id="CP135443">
    <property type="protein sequence ID" value="WRY34905.1"/>
    <property type="molecule type" value="Genomic_DNA"/>
</dbReference>
<dbReference type="Pfam" id="PF13408">
    <property type="entry name" value="Zn_ribbon_recom"/>
    <property type="match status" value="1"/>
</dbReference>
<evidence type="ECO:0000313" key="2">
    <source>
        <dbReference type="EMBL" id="WRY34905.1"/>
    </source>
</evidence>
<dbReference type="Proteomes" id="UP001623290">
    <property type="component" value="Chromosome"/>
</dbReference>
<evidence type="ECO:0000259" key="1">
    <source>
        <dbReference type="Pfam" id="PF13408"/>
    </source>
</evidence>